<feature type="domain" description="Gamma-butyrobetaine hydroxylase-like N-terminal" evidence="9">
    <location>
        <begin position="61"/>
        <end position="95"/>
    </location>
</feature>
<evidence type="ECO:0000259" key="9">
    <source>
        <dbReference type="Pfam" id="PF06155"/>
    </source>
</evidence>
<evidence type="ECO:0000256" key="7">
    <source>
        <dbReference type="SAM" id="MobiDB-lite"/>
    </source>
</evidence>
<feature type="region of interest" description="Disordered" evidence="7">
    <location>
        <begin position="34"/>
        <end position="53"/>
    </location>
</feature>
<comment type="cofactor">
    <cofactor evidence="1">
        <name>Fe(2+)</name>
        <dbReference type="ChEBI" id="CHEBI:29033"/>
    </cofactor>
</comment>
<dbReference type="InterPro" id="IPR042098">
    <property type="entry name" value="TauD-like_sf"/>
</dbReference>
<keyword evidence="5" id="KW-0560">Oxidoreductase</keyword>
<evidence type="ECO:0000256" key="3">
    <source>
        <dbReference type="ARBA" id="ARBA00022723"/>
    </source>
</evidence>
<evidence type="ECO:0000256" key="6">
    <source>
        <dbReference type="ARBA" id="ARBA00023004"/>
    </source>
</evidence>
<evidence type="ECO:0000256" key="5">
    <source>
        <dbReference type="ARBA" id="ARBA00023002"/>
    </source>
</evidence>
<dbReference type="InterPro" id="IPR003819">
    <property type="entry name" value="TauD/TfdA-like"/>
</dbReference>
<organism evidence="10 11">
    <name type="scientific">Portunus trituberculatus</name>
    <name type="common">Swimming crab</name>
    <name type="synonym">Neptunus trituberculatus</name>
    <dbReference type="NCBI Taxonomy" id="210409"/>
    <lineage>
        <taxon>Eukaryota</taxon>
        <taxon>Metazoa</taxon>
        <taxon>Ecdysozoa</taxon>
        <taxon>Arthropoda</taxon>
        <taxon>Crustacea</taxon>
        <taxon>Multicrustacea</taxon>
        <taxon>Malacostraca</taxon>
        <taxon>Eumalacostraca</taxon>
        <taxon>Eucarida</taxon>
        <taxon>Decapoda</taxon>
        <taxon>Pleocyemata</taxon>
        <taxon>Brachyura</taxon>
        <taxon>Eubrachyura</taxon>
        <taxon>Portunoidea</taxon>
        <taxon>Portunidae</taxon>
        <taxon>Portuninae</taxon>
        <taxon>Portunus</taxon>
    </lineage>
</organism>
<dbReference type="OrthoDB" id="406634at2759"/>
<dbReference type="Pfam" id="PF06155">
    <property type="entry name" value="GBBH-like_N"/>
    <property type="match status" value="1"/>
</dbReference>
<keyword evidence="4 10" id="KW-0223">Dioxygenase</keyword>
<keyword evidence="3" id="KW-0479">Metal-binding</keyword>
<protein>
    <submittedName>
        <fullName evidence="10">Gamma-butyrobetaine dioxygenase</fullName>
    </submittedName>
</protein>
<evidence type="ECO:0000259" key="8">
    <source>
        <dbReference type="Pfam" id="PF02668"/>
    </source>
</evidence>
<reference evidence="10 11" key="1">
    <citation type="submission" date="2019-05" db="EMBL/GenBank/DDBJ databases">
        <title>Another draft genome of Portunus trituberculatus and its Hox gene families provides insights of decapod evolution.</title>
        <authorList>
            <person name="Jeong J.-H."/>
            <person name="Song I."/>
            <person name="Kim S."/>
            <person name="Choi T."/>
            <person name="Kim D."/>
            <person name="Ryu S."/>
            <person name="Kim W."/>
        </authorList>
    </citation>
    <scope>NUCLEOTIDE SEQUENCE [LARGE SCALE GENOMIC DNA]</scope>
    <source>
        <tissue evidence="10">Muscle</tissue>
    </source>
</reference>
<dbReference type="GO" id="GO:0005739">
    <property type="term" value="C:mitochondrion"/>
    <property type="evidence" value="ECO:0007669"/>
    <property type="project" value="TreeGrafter"/>
</dbReference>
<accession>A0A5B7FBU2</accession>
<dbReference type="PANTHER" id="PTHR10696">
    <property type="entry name" value="GAMMA-BUTYROBETAINE HYDROXYLASE-RELATED"/>
    <property type="match status" value="1"/>
</dbReference>
<dbReference type="InterPro" id="IPR010376">
    <property type="entry name" value="GBBH-like_N"/>
</dbReference>
<dbReference type="InterPro" id="IPR050411">
    <property type="entry name" value="AlphaKG_dependent_hydroxylases"/>
</dbReference>
<dbReference type="Gene3D" id="3.60.130.10">
    <property type="entry name" value="Clavaminate synthase-like"/>
    <property type="match status" value="1"/>
</dbReference>
<dbReference type="Proteomes" id="UP000324222">
    <property type="component" value="Unassembled WGS sequence"/>
</dbReference>
<evidence type="ECO:0000313" key="11">
    <source>
        <dbReference type="Proteomes" id="UP000324222"/>
    </source>
</evidence>
<feature type="domain" description="TauD/TfdA-like" evidence="8">
    <location>
        <begin position="128"/>
        <end position="276"/>
    </location>
</feature>
<evidence type="ECO:0000256" key="1">
    <source>
        <dbReference type="ARBA" id="ARBA00001954"/>
    </source>
</evidence>
<comment type="similarity">
    <text evidence="2">Belongs to the gamma-BBH/TMLD family.</text>
</comment>
<evidence type="ECO:0000256" key="4">
    <source>
        <dbReference type="ARBA" id="ARBA00022964"/>
    </source>
</evidence>
<proteinExistence type="inferred from homology"/>
<evidence type="ECO:0000313" key="10">
    <source>
        <dbReference type="EMBL" id="MPC41954.1"/>
    </source>
</evidence>
<name>A0A5B7FBU2_PORTR</name>
<dbReference type="GO" id="GO:0045329">
    <property type="term" value="P:carnitine biosynthetic process"/>
    <property type="evidence" value="ECO:0007669"/>
    <property type="project" value="TreeGrafter"/>
</dbReference>
<keyword evidence="11" id="KW-1185">Reference proteome</keyword>
<dbReference type="GO" id="GO:0046872">
    <property type="term" value="F:metal ion binding"/>
    <property type="evidence" value="ECO:0007669"/>
    <property type="project" value="UniProtKB-KW"/>
</dbReference>
<evidence type="ECO:0000256" key="2">
    <source>
        <dbReference type="ARBA" id="ARBA00008654"/>
    </source>
</evidence>
<dbReference type="SUPFAM" id="SSF51197">
    <property type="entry name" value="Clavaminate synthase-like"/>
    <property type="match status" value="1"/>
</dbReference>
<gene>
    <name evidence="10" type="primary">Bbox1_2</name>
    <name evidence="10" type="ORF">E2C01_035565</name>
</gene>
<dbReference type="AlphaFoldDB" id="A0A5B7FBU2"/>
<keyword evidence="6" id="KW-0408">Iron</keyword>
<dbReference type="Pfam" id="PF02668">
    <property type="entry name" value="TauD"/>
    <property type="match status" value="1"/>
</dbReference>
<dbReference type="PANTHER" id="PTHR10696:SF25">
    <property type="entry name" value="OXIDOREDUCTASE AIM17-RELATED"/>
    <property type="match status" value="1"/>
</dbReference>
<dbReference type="GO" id="GO:0051213">
    <property type="term" value="F:dioxygenase activity"/>
    <property type="evidence" value="ECO:0007669"/>
    <property type="project" value="UniProtKB-KW"/>
</dbReference>
<sequence>MLQGRQNAVGLTAMASQRPTSALTALSSRTLTTSHAWHNSHPTPAPSHTHHNAAGVRTADARKEMVEITFTDGSSSFFPYCWLRDNCQCPQCFDSDALCRKLTLEDWQHSDCPTSVQDLWSTEMELPRMDYNGVMHGDKELLDFLVTLEKKGVVVLTDAPREPEAVLTIIKSIGYVKPTHYGTNYPIRSKASASSLAYTDQRLGMHNDLPYFQYVPGIIFLHCITQFEGKGGENDLADGFHVADYLKQFHPKEYHILTNTPVYFWDKGVAQVKQETTEYHKIVNIPIIV</sequence>
<comment type="caution">
    <text evidence="10">The sequence shown here is derived from an EMBL/GenBank/DDBJ whole genome shotgun (WGS) entry which is preliminary data.</text>
</comment>
<dbReference type="EMBL" id="VSRR010005248">
    <property type="protein sequence ID" value="MPC41954.1"/>
    <property type="molecule type" value="Genomic_DNA"/>
</dbReference>